<keyword evidence="7" id="KW-1185">Reference proteome</keyword>
<dbReference type="InterPro" id="IPR052295">
    <property type="entry name" value="Odorant-binding_protein"/>
</dbReference>
<dbReference type="VEuPathDB" id="VectorBase:SCAU001226"/>
<evidence type="ECO:0000256" key="2">
    <source>
        <dbReference type="ARBA" id="ARBA00008098"/>
    </source>
</evidence>
<keyword evidence="5" id="KW-0732">Signal</keyword>
<organism evidence="6 7">
    <name type="scientific">Stomoxys calcitrans</name>
    <name type="common">Stable fly</name>
    <name type="synonym">Conops calcitrans</name>
    <dbReference type="NCBI Taxonomy" id="35570"/>
    <lineage>
        <taxon>Eukaryota</taxon>
        <taxon>Metazoa</taxon>
        <taxon>Ecdysozoa</taxon>
        <taxon>Arthropoda</taxon>
        <taxon>Hexapoda</taxon>
        <taxon>Insecta</taxon>
        <taxon>Pterygota</taxon>
        <taxon>Neoptera</taxon>
        <taxon>Endopterygota</taxon>
        <taxon>Diptera</taxon>
        <taxon>Brachycera</taxon>
        <taxon>Muscomorpha</taxon>
        <taxon>Muscoidea</taxon>
        <taxon>Muscidae</taxon>
        <taxon>Stomoxys</taxon>
    </lineage>
</organism>
<evidence type="ECO:0000256" key="1">
    <source>
        <dbReference type="ARBA" id="ARBA00004613"/>
    </source>
</evidence>
<keyword evidence="3" id="KW-0964">Secreted</keyword>
<reference evidence="7" key="1">
    <citation type="submission" date="2015-05" db="EMBL/GenBank/DDBJ databases">
        <authorList>
            <person name="Wilson R.K."/>
            <person name="Warren W.C."/>
            <person name="Olafson P."/>
        </authorList>
    </citation>
    <scope>NUCLEOTIDE SEQUENCE [LARGE SCALE GENOMIC DNA]</scope>
    <source>
        <strain evidence="7">USDA</strain>
    </source>
</reference>
<gene>
    <name evidence="6" type="primary">106085172</name>
</gene>
<dbReference type="EnsemblMetazoa" id="SCAU001226-RB">
    <property type="protein sequence ID" value="SCAU001226-PB"/>
    <property type="gene ID" value="SCAU001226"/>
</dbReference>
<reference evidence="6" key="2">
    <citation type="submission" date="2020-05" db="UniProtKB">
        <authorList>
            <consortium name="EnsemblMetazoa"/>
        </authorList>
    </citation>
    <scope>IDENTIFICATION</scope>
    <source>
        <strain evidence="6">USDA</strain>
    </source>
</reference>
<dbReference type="GO" id="GO:0005576">
    <property type="term" value="C:extracellular region"/>
    <property type="evidence" value="ECO:0007669"/>
    <property type="project" value="UniProtKB-SubCell"/>
</dbReference>
<feature type="signal peptide" evidence="5">
    <location>
        <begin position="1"/>
        <end position="25"/>
    </location>
</feature>
<comment type="subcellular location">
    <subcellularLocation>
        <location evidence="1">Secreted</location>
    </subcellularLocation>
</comment>
<dbReference type="Proteomes" id="UP000095300">
    <property type="component" value="Unassembled WGS sequence"/>
</dbReference>
<protein>
    <submittedName>
        <fullName evidence="6">Uncharacterized protein</fullName>
    </submittedName>
</protein>
<dbReference type="EnsemblMetazoa" id="SCAU001226-RA">
    <property type="protein sequence ID" value="SCAU001226-PA"/>
    <property type="gene ID" value="SCAU001226"/>
</dbReference>
<evidence type="ECO:0000256" key="4">
    <source>
        <dbReference type="SAM" id="MobiDB-lite"/>
    </source>
</evidence>
<dbReference type="KEGG" id="scac:106085172"/>
<comment type="similarity">
    <text evidence="2">Belongs to the PBP/GOBP family.</text>
</comment>
<evidence type="ECO:0000256" key="5">
    <source>
        <dbReference type="SAM" id="SignalP"/>
    </source>
</evidence>
<evidence type="ECO:0000313" key="7">
    <source>
        <dbReference type="Proteomes" id="UP000095300"/>
    </source>
</evidence>
<dbReference type="OrthoDB" id="7730192at2759"/>
<dbReference type="PANTHER" id="PTHR21066">
    <property type="entry name" value="ODORANT-BINDING PROTEIN 59A-RELATED"/>
    <property type="match status" value="1"/>
</dbReference>
<feature type="chain" id="PRO_5014271696" evidence="5">
    <location>
        <begin position="26"/>
        <end position="256"/>
    </location>
</feature>
<feature type="region of interest" description="Disordered" evidence="4">
    <location>
        <begin position="58"/>
        <end position="102"/>
    </location>
</feature>
<sequence length="256" mass="28533">MISNLSNWKLLGALALISMVANSFAADVDCSKKPPKVDPMTCCALPHLITDEIMEKCKSAIPPPPSPPPAGQLPQVDDTSSSEESKHHHRHHHHHHGPHHHGMPMHPCFMTCVLNETGILLANPEAKLNEENLKSYLKVAMVNATDLIPTMETSFKTCAAKGEEMRAKMKEMMEKKMSSSTDASVTRDHHHHHHHHGCTPCAAALMGCVFMESFVNCPSTLWSNTNDCIEMREHMRTCKPPKFHGKWDDSNSLEDN</sequence>
<dbReference type="PANTHER" id="PTHR21066:SF15">
    <property type="entry name" value="GH25962P-RELATED"/>
    <property type="match status" value="1"/>
</dbReference>
<proteinExistence type="inferred from homology"/>
<evidence type="ECO:0000256" key="3">
    <source>
        <dbReference type="ARBA" id="ARBA00022525"/>
    </source>
</evidence>
<feature type="compositionally biased region" description="Pro residues" evidence="4">
    <location>
        <begin position="61"/>
        <end position="71"/>
    </location>
</feature>
<dbReference type="Gene3D" id="1.10.238.270">
    <property type="match status" value="1"/>
</dbReference>
<evidence type="ECO:0000313" key="6">
    <source>
        <dbReference type="EnsemblMetazoa" id="SCAU001226-PA"/>
    </source>
</evidence>
<name>A0A1I8NQS6_STOCA</name>
<feature type="compositionally biased region" description="Basic residues" evidence="4">
    <location>
        <begin position="87"/>
        <end position="102"/>
    </location>
</feature>
<accession>A0A1I8NQS6</accession>
<dbReference type="AlphaFoldDB" id="A0A1I8NQS6"/>